<protein>
    <submittedName>
        <fullName evidence="2">Uncharacterized protein</fullName>
    </submittedName>
</protein>
<organism evidence="2 3">
    <name type="scientific">Pleurodeles waltl</name>
    <name type="common">Iberian ribbed newt</name>
    <dbReference type="NCBI Taxonomy" id="8319"/>
    <lineage>
        <taxon>Eukaryota</taxon>
        <taxon>Metazoa</taxon>
        <taxon>Chordata</taxon>
        <taxon>Craniata</taxon>
        <taxon>Vertebrata</taxon>
        <taxon>Euteleostomi</taxon>
        <taxon>Amphibia</taxon>
        <taxon>Batrachia</taxon>
        <taxon>Caudata</taxon>
        <taxon>Salamandroidea</taxon>
        <taxon>Salamandridae</taxon>
        <taxon>Pleurodelinae</taxon>
        <taxon>Pleurodeles</taxon>
    </lineage>
</organism>
<feature type="compositionally biased region" description="Basic and acidic residues" evidence="1">
    <location>
        <begin position="47"/>
        <end position="68"/>
    </location>
</feature>
<accession>A0AAV7SPS4</accession>
<keyword evidence="3" id="KW-1185">Reference proteome</keyword>
<comment type="caution">
    <text evidence="2">The sequence shown here is derived from an EMBL/GenBank/DDBJ whole genome shotgun (WGS) entry which is preliminary data.</text>
</comment>
<evidence type="ECO:0000313" key="3">
    <source>
        <dbReference type="Proteomes" id="UP001066276"/>
    </source>
</evidence>
<dbReference type="AlphaFoldDB" id="A0AAV7SPS4"/>
<dbReference type="EMBL" id="JANPWB010000008">
    <property type="protein sequence ID" value="KAJ1166068.1"/>
    <property type="molecule type" value="Genomic_DNA"/>
</dbReference>
<evidence type="ECO:0000313" key="2">
    <source>
        <dbReference type="EMBL" id="KAJ1166068.1"/>
    </source>
</evidence>
<reference evidence="2" key="1">
    <citation type="journal article" date="2022" name="bioRxiv">
        <title>Sequencing and chromosome-scale assembly of the giantPleurodeles waltlgenome.</title>
        <authorList>
            <person name="Brown T."/>
            <person name="Elewa A."/>
            <person name="Iarovenko S."/>
            <person name="Subramanian E."/>
            <person name="Araus A.J."/>
            <person name="Petzold A."/>
            <person name="Susuki M."/>
            <person name="Suzuki K.-i.T."/>
            <person name="Hayashi T."/>
            <person name="Toyoda A."/>
            <person name="Oliveira C."/>
            <person name="Osipova E."/>
            <person name="Leigh N.D."/>
            <person name="Simon A."/>
            <person name="Yun M.H."/>
        </authorList>
    </citation>
    <scope>NUCLEOTIDE SEQUENCE</scope>
    <source>
        <strain evidence="2">20211129_DDA</strain>
        <tissue evidence="2">Liver</tissue>
    </source>
</reference>
<name>A0AAV7SPS4_PLEWA</name>
<dbReference type="Proteomes" id="UP001066276">
    <property type="component" value="Chromosome 4_2"/>
</dbReference>
<evidence type="ECO:0000256" key="1">
    <source>
        <dbReference type="SAM" id="MobiDB-lite"/>
    </source>
</evidence>
<sequence length="92" mass="10232">MSAKAGFYRQELNKTVWEVPERYTNLTPVGSGAYTSGIKETSSGAAEAKREKRVRDGTRGKESRGGGLEARVRAAGPEDGRRVRGCRRWWKC</sequence>
<feature type="region of interest" description="Disordered" evidence="1">
    <location>
        <begin position="34"/>
        <end position="68"/>
    </location>
</feature>
<gene>
    <name evidence="2" type="ORF">NDU88_006478</name>
</gene>
<dbReference type="Gene3D" id="3.30.200.20">
    <property type="entry name" value="Phosphorylase Kinase, domain 1"/>
    <property type="match status" value="1"/>
</dbReference>
<proteinExistence type="predicted"/>